<feature type="coiled-coil region" evidence="1">
    <location>
        <begin position="13"/>
        <end position="40"/>
    </location>
</feature>
<accession>A0AA37Z7J7</accession>
<organism evidence="2 3">
    <name type="scientific">Citrobacter werkmanii</name>
    <dbReference type="NCBI Taxonomy" id="67827"/>
    <lineage>
        <taxon>Bacteria</taxon>
        <taxon>Pseudomonadati</taxon>
        <taxon>Pseudomonadota</taxon>
        <taxon>Gammaproteobacteria</taxon>
        <taxon>Enterobacterales</taxon>
        <taxon>Enterobacteriaceae</taxon>
        <taxon>Citrobacter</taxon>
        <taxon>Citrobacter freundii complex</taxon>
    </lineage>
</organism>
<reference evidence="2" key="1">
    <citation type="journal article" date="2018" name="Genome Biol.">
        <title>SKESA: strategic k-mer extension for scrupulous assemblies.</title>
        <authorList>
            <person name="Souvorov A."/>
            <person name="Agarwala R."/>
            <person name="Lipman D.J."/>
        </authorList>
    </citation>
    <scope>NUCLEOTIDE SEQUENCE</scope>
    <source>
        <strain evidence="2">RS189</strain>
    </source>
</reference>
<evidence type="ECO:0000256" key="1">
    <source>
        <dbReference type="SAM" id="Coils"/>
    </source>
</evidence>
<comment type="caution">
    <text evidence="2">The sequence shown here is derived from an EMBL/GenBank/DDBJ whole genome shotgun (WGS) entry which is preliminary data.</text>
</comment>
<dbReference type="AlphaFoldDB" id="A0AA37Z7J7"/>
<name>A0AA37Z7J7_9ENTR</name>
<reference evidence="2" key="2">
    <citation type="submission" date="2020-11" db="EMBL/GenBank/DDBJ databases">
        <authorList>
            <consortium name="NCBI Pathogen Detection Project"/>
        </authorList>
    </citation>
    <scope>NUCLEOTIDE SEQUENCE</scope>
    <source>
        <strain evidence="2">RS189</strain>
    </source>
</reference>
<gene>
    <name evidence="2" type="ORF">JAW44_002744</name>
</gene>
<dbReference type="EMBL" id="DACUGV010000003">
    <property type="protein sequence ID" value="HAT7592984.1"/>
    <property type="molecule type" value="Genomic_DNA"/>
</dbReference>
<sequence length="73" mass="8777">MPEIELELIASLEEEWRTRIEESRRALECCREEKRQHEAEWLARQDSWSAQIDGVRNIMREIEQLQNSPTVHS</sequence>
<evidence type="ECO:0000313" key="2">
    <source>
        <dbReference type="EMBL" id="HAT7592984.1"/>
    </source>
</evidence>
<proteinExistence type="predicted"/>
<dbReference type="Proteomes" id="UP000867745">
    <property type="component" value="Unassembled WGS sequence"/>
</dbReference>
<keyword evidence="1" id="KW-0175">Coiled coil</keyword>
<protein>
    <submittedName>
        <fullName evidence="2">Uncharacterized protein</fullName>
    </submittedName>
</protein>
<evidence type="ECO:0000313" key="3">
    <source>
        <dbReference type="Proteomes" id="UP000867745"/>
    </source>
</evidence>